<keyword evidence="2" id="KW-1185">Reference proteome</keyword>
<accession>A0A7U2EU28</accession>
<reference evidence="2" key="1">
    <citation type="journal article" date="2021" name="BMC Genomics">
        <title>Chromosome-level genome assembly and manually-curated proteome of model necrotroph Parastagonospora nodorum Sn15 reveals a genome-wide trove of candidate effector homologs, and redundancy of virulence-related functions within an accessory chromosome.</title>
        <authorList>
            <person name="Bertazzoni S."/>
            <person name="Jones D.A.B."/>
            <person name="Phan H.T."/>
            <person name="Tan K.-C."/>
            <person name="Hane J.K."/>
        </authorList>
    </citation>
    <scope>NUCLEOTIDE SEQUENCE [LARGE SCALE GENOMIC DNA]</scope>
    <source>
        <strain evidence="2">SN15 / ATCC MYA-4574 / FGSC 10173)</strain>
    </source>
</reference>
<proteinExistence type="predicted"/>
<evidence type="ECO:0000313" key="2">
    <source>
        <dbReference type="Proteomes" id="UP000663193"/>
    </source>
</evidence>
<dbReference type="Proteomes" id="UP000663193">
    <property type="component" value="Chromosome 2"/>
</dbReference>
<protein>
    <submittedName>
        <fullName evidence="1">Uncharacterized protein</fullName>
    </submittedName>
</protein>
<dbReference type="AlphaFoldDB" id="A0A7U2EU28"/>
<name>A0A7U2EU28_PHANO</name>
<sequence length="85" mass="9584">MYQYVLSYASRRPHGPAPTVQPASKMRRKASLQVALRQQETQVSVVSCSTTKTYTATVTKTVPKSSGVCYCFRTFETMTTIWARK</sequence>
<gene>
    <name evidence="1" type="ORF">JI435_403030</name>
</gene>
<dbReference type="EMBL" id="CP069024">
    <property type="protein sequence ID" value="QRC92822.1"/>
    <property type="molecule type" value="Genomic_DNA"/>
</dbReference>
<evidence type="ECO:0000313" key="1">
    <source>
        <dbReference type="EMBL" id="QRC92822.1"/>
    </source>
</evidence>
<dbReference type="VEuPathDB" id="FungiDB:JI435_403030"/>
<organism evidence="1 2">
    <name type="scientific">Phaeosphaeria nodorum (strain SN15 / ATCC MYA-4574 / FGSC 10173)</name>
    <name type="common">Glume blotch fungus</name>
    <name type="synonym">Parastagonospora nodorum</name>
    <dbReference type="NCBI Taxonomy" id="321614"/>
    <lineage>
        <taxon>Eukaryota</taxon>
        <taxon>Fungi</taxon>
        <taxon>Dikarya</taxon>
        <taxon>Ascomycota</taxon>
        <taxon>Pezizomycotina</taxon>
        <taxon>Dothideomycetes</taxon>
        <taxon>Pleosporomycetidae</taxon>
        <taxon>Pleosporales</taxon>
        <taxon>Pleosporineae</taxon>
        <taxon>Phaeosphaeriaceae</taxon>
        <taxon>Parastagonospora</taxon>
    </lineage>
</organism>